<feature type="region of interest" description="Disordered" evidence="1">
    <location>
        <begin position="135"/>
        <end position="155"/>
    </location>
</feature>
<gene>
    <name evidence="2" type="ORF">SARC_09964</name>
</gene>
<sequence length="155" mass="17222">MLAYQRSLVTVQNIRTQLESIVTKQGFPCVSKRASRAIADRVLDIDTCQSVRRAFSAGLFGCAARRVVGQTSFVTKQVHYLIVGMRGHGSVVHLHPGSVLHGQESRLDWVVYGYIQTTSRVDVHRLDNCGRLSELKTPQDTNSKEHNATVVDGMK</sequence>
<name>A0A0L0FLC7_9EUKA</name>
<accession>A0A0L0FLC7</accession>
<keyword evidence="3" id="KW-1185">Reference proteome</keyword>
<evidence type="ECO:0000256" key="1">
    <source>
        <dbReference type="SAM" id="MobiDB-lite"/>
    </source>
</evidence>
<protein>
    <recommendedName>
        <fullName evidence="4">DEAD-box helicase OB fold domain-containing protein</fullName>
    </recommendedName>
</protein>
<dbReference type="STRING" id="667725.A0A0L0FLC7"/>
<dbReference type="EMBL" id="KQ242691">
    <property type="protein sequence ID" value="KNC77577.1"/>
    <property type="molecule type" value="Genomic_DNA"/>
</dbReference>
<evidence type="ECO:0008006" key="4">
    <source>
        <dbReference type="Google" id="ProtNLM"/>
    </source>
</evidence>
<organism evidence="2 3">
    <name type="scientific">Sphaeroforma arctica JP610</name>
    <dbReference type="NCBI Taxonomy" id="667725"/>
    <lineage>
        <taxon>Eukaryota</taxon>
        <taxon>Ichthyosporea</taxon>
        <taxon>Ichthyophonida</taxon>
        <taxon>Sphaeroforma</taxon>
    </lineage>
</organism>
<dbReference type="OrthoDB" id="10253254at2759"/>
<dbReference type="AlphaFoldDB" id="A0A0L0FLC7"/>
<proteinExistence type="predicted"/>
<evidence type="ECO:0000313" key="3">
    <source>
        <dbReference type="Proteomes" id="UP000054560"/>
    </source>
</evidence>
<dbReference type="GeneID" id="25910468"/>
<evidence type="ECO:0000313" key="2">
    <source>
        <dbReference type="EMBL" id="KNC77577.1"/>
    </source>
</evidence>
<dbReference type="RefSeq" id="XP_014151479.1">
    <property type="nucleotide sequence ID" value="XM_014296004.1"/>
</dbReference>
<reference evidence="2 3" key="1">
    <citation type="submission" date="2011-02" db="EMBL/GenBank/DDBJ databases">
        <title>The Genome Sequence of Sphaeroforma arctica JP610.</title>
        <authorList>
            <consortium name="The Broad Institute Genome Sequencing Platform"/>
            <person name="Russ C."/>
            <person name="Cuomo C."/>
            <person name="Young S.K."/>
            <person name="Zeng Q."/>
            <person name="Gargeya S."/>
            <person name="Alvarado L."/>
            <person name="Berlin A."/>
            <person name="Chapman S.B."/>
            <person name="Chen Z."/>
            <person name="Freedman E."/>
            <person name="Gellesch M."/>
            <person name="Goldberg J."/>
            <person name="Griggs A."/>
            <person name="Gujja S."/>
            <person name="Heilman E."/>
            <person name="Heiman D."/>
            <person name="Howarth C."/>
            <person name="Mehta T."/>
            <person name="Neiman D."/>
            <person name="Pearson M."/>
            <person name="Roberts A."/>
            <person name="Saif S."/>
            <person name="Shea T."/>
            <person name="Shenoy N."/>
            <person name="Sisk P."/>
            <person name="Stolte C."/>
            <person name="Sykes S."/>
            <person name="White J."/>
            <person name="Yandava C."/>
            <person name="Burger G."/>
            <person name="Gray M.W."/>
            <person name="Holland P.W.H."/>
            <person name="King N."/>
            <person name="Lang F.B.F."/>
            <person name="Roger A.J."/>
            <person name="Ruiz-Trillo I."/>
            <person name="Haas B."/>
            <person name="Nusbaum C."/>
            <person name="Birren B."/>
        </authorList>
    </citation>
    <scope>NUCLEOTIDE SEQUENCE [LARGE SCALE GENOMIC DNA]</scope>
    <source>
        <strain evidence="2 3">JP610</strain>
    </source>
</reference>
<dbReference type="Proteomes" id="UP000054560">
    <property type="component" value="Unassembled WGS sequence"/>
</dbReference>